<name>A0AAD7N931_9AGAR</name>
<dbReference type="EMBL" id="JARJLG010000080">
    <property type="protein sequence ID" value="KAJ7750939.1"/>
    <property type="molecule type" value="Genomic_DNA"/>
</dbReference>
<protein>
    <submittedName>
        <fullName evidence="2">Uncharacterized protein</fullName>
    </submittedName>
</protein>
<dbReference type="Proteomes" id="UP001215280">
    <property type="component" value="Unassembled WGS sequence"/>
</dbReference>
<sequence>MASTRRPPAHRPSPLRSATPASQAPSRVSSRNSSPPSNQTWREDYDNIPFLDHNQINLVVAVSISAPPLQKYDYSPLASHRTPAVPPCYRRGDEASSDLLLDQGTELKVNVFLVE</sequence>
<evidence type="ECO:0000256" key="1">
    <source>
        <dbReference type="SAM" id="MobiDB-lite"/>
    </source>
</evidence>
<accession>A0AAD7N931</accession>
<evidence type="ECO:0000313" key="3">
    <source>
        <dbReference type="Proteomes" id="UP001215280"/>
    </source>
</evidence>
<organism evidence="2 3">
    <name type="scientific">Mycena maculata</name>
    <dbReference type="NCBI Taxonomy" id="230809"/>
    <lineage>
        <taxon>Eukaryota</taxon>
        <taxon>Fungi</taxon>
        <taxon>Dikarya</taxon>
        <taxon>Basidiomycota</taxon>
        <taxon>Agaricomycotina</taxon>
        <taxon>Agaricomycetes</taxon>
        <taxon>Agaricomycetidae</taxon>
        <taxon>Agaricales</taxon>
        <taxon>Marasmiineae</taxon>
        <taxon>Mycenaceae</taxon>
        <taxon>Mycena</taxon>
    </lineage>
</organism>
<comment type="caution">
    <text evidence="2">The sequence shown here is derived from an EMBL/GenBank/DDBJ whole genome shotgun (WGS) entry which is preliminary data.</text>
</comment>
<feature type="region of interest" description="Disordered" evidence="1">
    <location>
        <begin position="1"/>
        <end position="45"/>
    </location>
</feature>
<evidence type="ECO:0000313" key="2">
    <source>
        <dbReference type="EMBL" id="KAJ7750939.1"/>
    </source>
</evidence>
<feature type="compositionally biased region" description="Low complexity" evidence="1">
    <location>
        <begin position="25"/>
        <end position="38"/>
    </location>
</feature>
<keyword evidence="3" id="KW-1185">Reference proteome</keyword>
<proteinExistence type="predicted"/>
<reference evidence="2" key="1">
    <citation type="submission" date="2023-03" db="EMBL/GenBank/DDBJ databases">
        <title>Massive genome expansion in bonnet fungi (Mycena s.s.) driven by repeated elements and novel gene families across ecological guilds.</title>
        <authorList>
            <consortium name="Lawrence Berkeley National Laboratory"/>
            <person name="Harder C.B."/>
            <person name="Miyauchi S."/>
            <person name="Viragh M."/>
            <person name="Kuo A."/>
            <person name="Thoen E."/>
            <person name="Andreopoulos B."/>
            <person name="Lu D."/>
            <person name="Skrede I."/>
            <person name="Drula E."/>
            <person name="Henrissat B."/>
            <person name="Morin E."/>
            <person name="Kohler A."/>
            <person name="Barry K."/>
            <person name="LaButti K."/>
            <person name="Morin E."/>
            <person name="Salamov A."/>
            <person name="Lipzen A."/>
            <person name="Mereny Z."/>
            <person name="Hegedus B."/>
            <person name="Baldrian P."/>
            <person name="Stursova M."/>
            <person name="Weitz H."/>
            <person name="Taylor A."/>
            <person name="Grigoriev I.V."/>
            <person name="Nagy L.G."/>
            <person name="Martin F."/>
            <person name="Kauserud H."/>
        </authorList>
    </citation>
    <scope>NUCLEOTIDE SEQUENCE</scope>
    <source>
        <strain evidence="2">CBHHK188m</strain>
    </source>
</reference>
<gene>
    <name evidence="2" type="ORF">DFH07DRAFT_1033845</name>
</gene>
<dbReference type="AlphaFoldDB" id="A0AAD7N931"/>